<proteinExistence type="predicted"/>
<dbReference type="RefSeq" id="WP_010619675.1">
    <property type="nucleotide sequence ID" value="NZ_PUFO01000044.1"/>
</dbReference>
<gene>
    <name evidence="1" type="ORF">C5L31_001463</name>
</gene>
<dbReference type="STRING" id="1122149.FD44_GL000106"/>
<dbReference type="EMBL" id="PUFO01000044">
    <property type="protein sequence ID" value="TDG78277.1"/>
    <property type="molecule type" value="Genomic_DNA"/>
</dbReference>
<keyword evidence="2" id="KW-1185">Reference proteome</keyword>
<dbReference type="Proteomes" id="UP000294854">
    <property type="component" value="Unassembled WGS sequence"/>
</dbReference>
<evidence type="ECO:0000313" key="1">
    <source>
        <dbReference type="EMBL" id="TDG78277.1"/>
    </source>
</evidence>
<accession>A0A4R5NPZ6</accession>
<dbReference type="AlphaFoldDB" id="A0A4R5NPZ6"/>
<organism evidence="1 2">
    <name type="scientific">Secundilactobacillus malefermentans</name>
    <dbReference type="NCBI Taxonomy" id="176292"/>
    <lineage>
        <taxon>Bacteria</taxon>
        <taxon>Bacillati</taxon>
        <taxon>Bacillota</taxon>
        <taxon>Bacilli</taxon>
        <taxon>Lactobacillales</taxon>
        <taxon>Lactobacillaceae</taxon>
        <taxon>Secundilactobacillus</taxon>
    </lineage>
</organism>
<sequence length="288" mass="33039">MNQAVFLITSLNGVQKNRLKRKIKQLLDRNYEIKVVLALVNMSGTRKARELFNQAFKEKQLAKINVQDLSEIFASKPGIALQGDEAVVVDESLTKFEFKMTDQLTATRFIQTGNIKAEKIVNATNGHLVRVTQFNESHQPFRSANYNADGKLISLNYFNQGRLEESQLLNQKGEVTFQFIDQSCQQQLTYSLGSSSVIKLPAAVRLTNDNESNNKVVDSQMEIVSQFSQEIRDFEVLDNETFEQYQDVFKFYIMVLKQCADSNADFYVDMDDNIRLATYLSEQLIFNY</sequence>
<comment type="caution">
    <text evidence="1">The sequence shown here is derived from an EMBL/GenBank/DDBJ whole genome shotgun (WGS) entry which is preliminary data.</text>
</comment>
<evidence type="ECO:0000313" key="2">
    <source>
        <dbReference type="Proteomes" id="UP000294854"/>
    </source>
</evidence>
<name>A0A4R5NPZ6_9LACO</name>
<reference evidence="1 2" key="1">
    <citation type="journal article" date="2019" name="Appl. Microbiol. Biotechnol.">
        <title>Uncovering carbohydrate metabolism through a genotype-phenotype association study of 56 lactic acid bacteria genomes.</title>
        <authorList>
            <person name="Buron-Moles G."/>
            <person name="Chailyan A."/>
            <person name="Dolejs I."/>
            <person name="Forster J."/>
            <person name="Miks M.H."/>
        </authorList>
    </citation>
    <scope>NUCLEOTIDE SEQUENCE [LARGE SCALE GENOMIC DNA]</scope>
    <source>
        <strain evidence="1 2">ATCC 49373</strain>
    </source>
</reference>
<dbReference type="OrthoDB" id="2321746at2"/>
<protein>
    <submittedName>
        <fullName evidence="1">Uncharacterized protein</fullName>
    </submittedName>
</protein>